<dbReference type="GO" id="GO:0016567">
    <property type="term" value="P:protein ubiquitination"/>
    <property type="evidence" value="ECO:0007669"/>
    <property type="project" value="UniProtKB-UniPathway"/>
</dbReference>
<keyword evidence="3" id="KW-0862">Zinc</keyword>
<dbReference type="InterPro" id="IPR044286">
    <property type="entry name" value="SINL_plant"/>
</dbReference>
<dbReference type="GO" id="GO:0008270">
    <property type="term" value="F:zinc ion binding"/>
    <property type="evidence" value="ECO:0007669"/>
    <property type="project" value="UniProtKB-KW"/>
</dbReference>
<evidence type="ECO:0000256" key="1">
    <source>
        <dbReference type="ARBA" id="ARBA00022723"/>
    </source>
</evidence>
<dbReference type="InterPro" id="IPR013083">
    <property type="entry name" value="Znf_RING/FYVE/PHD"/>
</dbReference>
<dbReference type="InterPro" id="IPR013010">
    <property type="entry name" value="Znf_SIAH"/>
</dbReference>
<evidence type="ECO:0000313" key="7">
    <source>
        <dbReference type="EMBL" id="KAF5961039.1"/>
    </source>
</evidence>
<evidence type="ECO:0000259" key="6">
    <source>
        <dbReference type="PROSITE" id="PS51081"/>
    </source>
</evidence>
<dbReference type="PANTHER" id="PTHR46632">
    <property type="entry name" value="E3 UBIQUITIN-PROTEIN LIGASE SINA-LIKE 4"/>
    <property type="match status" value="1"/>
</dbReference>
<keyword evidence="1" id="KW-0479">Metal-binding</keyword>
<dbReference type="SUPFAM" id="SSF49599">
    <property type="entry name" value="TRAF domain-like"/>
    <property type="match status" value="1"/>
</dbReference>
<evidence type="ECO:0000256" key="3">
    <source>
        <dbReference type="ARBA" id="ARBA00022833"/>
    </source>
</evidence>
<comment type="function">
    <text evidence="4">E3 ubiquitin-protein ligase that mediates ubiquitination and subsequent proteasomal degradation of target proteins. E3 ubiquitin ligases accept ubiquitin from an E2 ubiquitin-conjugating enzyme in the form of a thioester and then directly transfers the ubiquitin to targeted substrates. It probably triggers the ubiquitin-mediated degradation of different substrates.</text>
</comment>
<dbReference type="UniPathway" id="UPA00143"/>
<sequence>MLSPIFGHLRFSSAANNNHCHRPPFLSLPLPSLSASAPPPSTPFATIPVQHWREWCDSRVGNLCATRAVTKLVIAGGWVEVVVIGAGCENGHLVCSSCCSKLGSKCPSCAWPIYYHRCRGIEKVIESVKISCQNMEYGCKETVSYSKKRDHEGMCIYAPCLCPLPDCQYVGSSKHLSMHVSNSHPNSVRQFWYNCLFHIYLEKHQKYLILQEQSEGIIFILNNWIEPFGNVVNVSCIVPSSSNTGFSYDLIATNEDSSVRLQSLTECIHERAKDPPLKKFLVVPSDFVSAAGQLKLRLCIWRYHVFPHI</sequence>
<keyword evidence="8" id="KW-1185">Reference proteome</keyword>
<protein>
    <recommendedName>
        <fullName evidence="6">SIAH-type domain-containing protein</fullName>
    </recommendedName>
</protein>
<reference evidence="7 8" key="2">
    <citation type="submission" date="2020-07" db="EMBL/GenBank/DDBJ databases">
        <title>Genome assembly of wild tea tree DASZ reveals pedigree and selection history of tea varieties.</title>
        <authorList>
            <person name="Zhang W."/>
        </authorList>
    </citation>
    <scope>NUCLEOTIDE SEQUENCE [LARGE SCALE GENOMIC DNA]</scope>
    <source>
        <strain evidence="8">cv. G240</strain>
        <tissue evidence="7">Leaf</tissue>
    </source>
</reference>
<feature type="domain" description="SIAH-type" evidence="6">
    <location>
        <begin position="127"/>
        <end position="185"/>
    </location>
</feature>
<evidence type="ECO:0000256" key="5">
    <source>
        <dbReference type="PROSITE-ProRule" id="PRU00455"/>
    </source>
</evidence>
<keyword evidence="2 5" id="KW-0863">Zinc-finger</keyword>
<dbReference type="PROSITE" id="PS51081">
    <property type="entry name" value="ZF_SIAH"/>
    <property type="match status" value="1"/>
</dbReference>
<dbReference type="EMBL" id="JACBKZ010000001">
    <property type="protein sequence ID" value="KAF5961039.1"/>
    <property type="molecule type" value="Genomic_DNA"/>
</dbReference>
<dbReference type="Gene3D" id="3.30.40.10">
    <property type="entry name" value="Zinc/RING finger domain, C3HC4 (zinc finger)"/>
    <property type="match status" value="1"/>
</dbReference>
<evidence type="ECO:0000313" key="8">
    <source>
        <dbReference type="Proteomes" id="UP000593564"/>
    </source>
</evidence>
<name>A0A7J7I7Z7_CAMSI</name>
<gene>
    <name evidence="7" type="ORF">HYC85_002248</name>
</gene>
<proteinExistence type="predicted"/>
<comment type="caution">
    <text evidence="7">The sequence shown here is derived from an EMBL/GenBank/DDBJ whole genome shotgun (WGS) entry which is preliminary data.</text>
</comment>
<dbReference type="PANTHER" id="PTHR46632:SF16">
    <property type="entry name" value="E3 UBIQUITIN-PROTEIN LIGASE SINA-LIKE 10"/>
    <property type="match status" value="1"/>
</dbReference>
<organism evidence="7 8">
    <name type="scientific">Camellia sinensis</name>
    <name type="common">Tea plant</name>
    <name type="synonym">Thea sinensis</name>
    <dbReference type="NCBI Taxonomy" id="4442"/>
    <lineage>
        <taxon>Eukaryota</taxon>
        <taxon>Viridiplantae</taxon>
        <taxon>Streptophyta</taxon>
        <taxon>Embryophyta</taxon>
        <taxon>Tracheophyta</taxon>
        <taxon>Spermatophyta</taxon>
        <taxon>Magnoliopsida</taxon>
        <taxon>eudicotyledons</taxon>
        <taxon>Gunneridae</taxon>
        <taxon>Pentapetalae</taxon>
        <taxon>asterids</taxon>
        <taxon>Ericales</taxon>
        <taxon>Theaceae</taxon>
        <taxon>Camellia</taxon>
    </lineage>
</organism>
<accession>A0A7J7I7Z7</accession>
<dbReference type="AlphaFoldDB" id="A0A7J7I7Z7"/>
<evidence type="ECO:0000256" key="4">
    <source>
        <dbReference type="ARBA" id="ARBA00024004"/>
    </source>
</evidence>
<dbReference type="Pfam" id="PF21361">
    <property type="entry name" value="Sina_ZnF"/>
    <property type="match status" value="1"/>
</dbReference>
<dbReference type="Proteomes" id="UP000593564">
    <property type="component" value="Unassembled WGS sequence"/>
</dbReference>
<evidence type="ECO:0000256" key="2">
    <source>
        <dbReference type="ARBA" id="ARBA00022771"/>
    </source>
</evidence>
<reference evidence="8" key="1">
    <citation type="journal article" date="2020" name="Nat. Commun.">
        <title>Genome assembly of wild tea tree DASZ reveals pedigree and selection history of tea varieties.</title>
        <authorList>
            <person name="Zhang W."/>
            <person name="Zhang Y."/>
            <person name="Qiu H."/>
            <person name="Guo Y."/>
            <person name="Wan H."/>
            <person name="Zhang X."/>
            <person name="Scossa F."/>
            <person name="Alseekh S."/>
            <person name="Zhang Q."/>
            <person name="Wang P."/>
            <person name="Xu L."/>
            <person name="Schmidt M.H."/>
            <person name="Jia X."/>
            <person name="Li D."/>
            <person name="Zhu A."/>
            <person name="Guo F."/>
            <person name="Chen W."/>
            <person name="Ni D."/>
            <person name="Usadel B."/>
            <person name="Fernie A.R."/>
            <person name="Wen W."/>
        </authorList>
    </citation>
    <scope>NUCLEOTIDE SEQUENCE [LARGE SCALE GENOMIC DNA]</scope>
    <source>
        <strain evidence="8">cv. G240</strain>
    </source>
</reference>